<dbReference type="STRING" id="670482.SAMN04488542_101256"/>
<protein>
    <submittedName>
        <fullName evidence="1">Uncharacterized protein</fullName>
    </submittedName>
</protein>
<accession>A0A1G7EL57</accession>
<keyword evidence="2" id="KW-1185">Reference proteome</keyword>
<dbReference type="EMBL" id="FNBG01000001">
    <property type="protein sequence ID" value="SDE64362.1"/>
    <property type="molecule type" value="Genomic_DNA"/>
</dbReference>
<dbReference type="OrthoDB" id="2828115at2"/>
<dbReference type="Proteomes" id="UP000198972">
    <property type="component" value="Unassembled WGS sequence"/>
</dbReference>
<dbReference type="RefSeq" id="WP_091226046.1">
    <property type="nucleotide sequence ID" value="NZ_FNBG01000001.1"/>
</dbReference>
<reference evidence="1 2" key="1">
    <citation type="submission" date="2016-10" db="EMBL/GenBank/DDBJ databases">
        <authorList>
            <person name="de Groot N.N."/>
        </authorList>
    </citation>
    <scope>NUCLEOTIDE SEQUENCE [LARGE SCALE GENOMIC DNA]</scope>
    <source>
        <strain evidence="1 2">DSM 28129</strain>
    </source>
</reference>
<proteinExistence type="predicted"/>
<organism evidence="1 2">
    <name type="scientific">Fontibacillus panacisegetis</name>
    <dbReference type="NCBI Taxonomy" id="670482"/>
    <lineage>
        <taxon>Bacteria</taxon>
        <taxon>Bacillati</taxon>
        <taxon>Bacillota</taxon>
        <taxon>Bacilli</taxon>
        <taxon>Bacillales</taxon>
        <taxon>Paenibacillaceae</taxon>
        <taxon>Fontibacillus</taxon>
    </lineage>
</organism>
<sequence length="283" mass="32471">MIMANTVENESMMLDSKELYFLASLLETDRLLGVDDPFRDFLIDTDLGEWEDVRKSLISKGYLIINDNEEGWGMPLHLSSSLKTACNAEKACWLKFRTATETIEQFMHITDERIVNMERSNREPSLHRIDEISEVCNASGMVAGKIQWNKQTPDKLPALMLSKRQFEEVASHSDELDVEQILSELSNVPDDQEAIMALAKCLKTCLSQGDLRFYAWNGSKWDTQSARFLINHHMNWLIRTSTKEDEDWLIATPTPMERFLEILQTWFHVTPGSRHPDSAGVVS</sequence>
<name>A0A1G7EL57_9BACL</name>
<evidence type="ECO:0000313" key="1">
    <source>
        <dbReference type="EMBL" id="SDE64362.1"/>
    </source>
</evidence>
<dbReference type="AlphaFoldDB" id="A0A1G7EL57"/>
<evidence type="ECO:0000313" key="2">
    <source>
        <dbReference type="Proteomes" id="UP000198972"/>
    </source>
</evidence>
<gene>
    <name evidence="1" type="ORF">SAMN04488542_101256</name>
</gene>